<dbReference type="RefSeq" id="WP_048365199.1">
    <property type="nucleotide sequence ID" value="NZ_JYLF01000006.1"/>
</dbReference>
<sequence length="386" mass="41749">MRKPFDFFTVALLITGLSTGANVARAEDFAAKIDAVVHKNAAQVMQQYNVPGLAIAVSVNGKTHFYNLGLASKATQAPVTSDTLFEVGSISKVFTATLATYAHANGQLSLNEPVSTYLPEFQNTPFGHVPLMHLATHTAGGFPLQVPDAVQNDAQLMGYLKAWKPEYVAGSKRSYANPSIGMLGLITAKRMNMPYAQALQGQLFPALGLKHSYLNIPATEMPLYAQGYNKQDEPVRLGAGVLADEAYGVKTTARDLIHFAQLNMGLGHTSETVRRALADTHVGYYRVGPMTQDLVWEQYPYPVELKALLDGNSNTMAYETNAVVALKPAQAPQQQVWINKTGSTNGFGGYIAFIPAKKQAIVILANKNYPNAARVELAYAILAALN</sequence>
<dbReference type="STRING" id="1608994.TU86_15445"/>
<dbReference type="PROSITE" id="PS00336">
    <property type="entry name" value="BETA_LACTAMASE_C"/>
    <property type="match status" value="1"/>
</dbReference>
<gene>
    <name evidence="9" type="primary">ampC</name>
    <name evidence="9" type="ORF">TU86_15445</name>
</gene>
<name>A0A0J6ILZ9_9PSED</name>
<evidence type="ECO:0000313" key="10">
    <source>
        <dbReference type="Proteomes" id="UP000036325"/>
    </source>
</evidence>
<dbReference type="Proteomes" id="UP000036325">
    <property type="component" value="Unassembled WGS sequence"/>
</dbReference>
<dbReference type="NCBIfam" id="NF033085">
    <property type="entry name" value="bla_class_C"/>
    <property type="match status" value="1"/>
</dbReference>
<dbReference type="GO" id="GO:0017001">
    <property type="term" value="P:antibiotic catabolic process"/>
    <property type="evidence" value="ECO:0007669"/>
    <property type="project" value="InterPro"/>
</dbReference>
<keyword evidence="7" id="KW-0732">Signal</keyword>
<dbReference type="GO" id="GO:0046677">
    <property type="term" value="P:response to antibiotic"/>
    <property type="evidence" value="ECO:0007669"/>
    <property type="project" value="UniProtKB-UniRule"/>
</dbReference>
<dbReference type="PANTHER" id="PTHR46825:SF8">
    <property type="entry name" value="BETA-LACTAMASE-RELATED"/>
    <property type="match status" value="1"/>
</dbReference>
<dbReference type="GO" id="GO:0030288">
    <property type="term" value="C:outer membrane-bounded periplasmic space"/>
    <property type="evidence" value="ECO:0007669"/>
    <property type="project" value="InterPro"/>
</dbReference>
<dbReference type="Gene3D" id="3.40.710.10">
    <property type="entry name" value="DD-peptidase/beta-lactamase superfamily"/>
    <property type="match status" value="1"/>
</dbReference>
<comment type="catalytic activity">
    <reaction evidence="1 6">
        <text>a beta-lactam + H2O = a substituted beta-amino acid</text>
        <dbReference type="Rhea" id="RHEA:20401"/>
        <dbReference type="ChEBI" id="CHEBI:15377"/>
        <dbReference type="ChEBI" id="CHEBI:35627"/>
        <dbReference type="ChEBI" id="CHEBI:140347"/>
        <dbReference type="EC" id="3.5.2.6"/>
    </reaction>
</comment>
<accession>A0A0J6ILZ9</accession>
<dbReference type="Pfam" id="PF00144">
    <property type="entry name" value="Beta-lactamase"/>
    <property type="match status" value="1"/>
</dbReference>
<feature type="domain" description="Beta-lactamase-related" evidence="8">
    <location>
        <begin position="39"/>
        <end position="385"/>
    </location>
</feature>
<dbReference type="InterPro" id="IPR001586">
    <property type="entry name" value="Beta-lactam_class-C_AS"/>
</dbReference>
<proteinExistence type="inferred from homology"/>
<dbReference type="InterPro" id="IPR001466">
    <property type="entry name" value="Beta-lactam-related"/>
</dbReference>
<evidence type="ECO:0000256" key="2">
    <source>
        <dbReference type="ARBA" id="ARBA00007840"/>
    </source>
</evidence>
<comment type="similarity">
    <text evidence="2 6">Belongs to the class-C beta-lactamase family.</text>
</comment>
<organism evidence="9 10">
    <name type="scientific">Pseudomonas weihenstephanensis</name>
    <dbReference type="NCBI Taxonomy" id="1608994"/>
    <lineage>
        <taxon>Bacteria</taxon>
        <taxon>Pseudomonadati</taxon>
        <taxon>Pseudomonadota</taxon>
        <taxon>Gammaproteobacteria</taxon>
        <taxon>Pseudomonadales</taxon>
        <taxon>Pseudomonadaceae</taxon>
        <taxon>Pseudomonas</taxon>
    </lineage>
</organism>
<dbReference type="GO" id="GO:0008800">
    <property type="term" value="F:beta-lactamase activity"/>
    <property type="evidence" value="ECO:0007669"/>
    <property type="project" value="UniProtKB-UniRule"/>
</dbReference>
<dbReference type="PANTHER" id="PTHR46825">
    <property type="entry name" value="D-ALANYL-D-ALANINE-CARBOXYPEPTIDASE/ENDOPEPTIDASE AMPH"/>
    <property type="match status" value="1"/>
</dbReference>
<evidence type="ECO:0000256" key="5">
    <source>
        <dbReference type="ARBA" id="ARBA00023251"/>
    </source>
</evidence>
<feature type="signal peptide" evidence="7">
    <location>
        <begin position="1"/>
        <end position="26"/>
    </location>
</feature>
<comment type="caution">
    <text evidence="9">The sequence shown here is derived from an EMBL/GenBank/DDBJ whole genome shotgun (WGS) entry which is preliminary data.</text>
</comment>
<reference evidence="9 10" key="1">
    <citation type="submission" date="2015-02" db="EMBL/GenBank/DDBJ databases">
        <title>Pseudomonas helleri sp. nov. and Pseudomonas weihenstephanensis sp. nov., isolated from raw cows milk.</title>
        <authorList>
            <person name="von Neubeck M."/>
            <person name="Huptas C."/>
            <person name="Wenning M."/>
            <person name="Scherer S."/>
        </authorList>
    </citation>
    <scope>NUCLEOTIDE SEQUENCE [LARGE SCALE GENOMIC DNA]</scope>
    <source>
        <strain evidence="9 10">DSM 29166</strain>
    </source>
</reference>
<feature type="chain" id="PRO_5005275073" description="Beta-lactamase" evidence="7">
    <location>
        <begin position="27"/>
        <end position="386"/>
    </location>
</feature>
<dbReference type="InterPro" id="IPR012338">
    <property type="entry name" value="Beta-lactam/transpept-like"/>
</dbReference>
<evidence type="ECO:0000256" key="4">
    <source>
        <dbReference type="ARBA" id="ARBA00022801"/>
    </source>
</evidence>
<keyword evidence="5 6" id="KW-0046">Antibiotic resistance</keyword>
<dbReference type="SUPFAM" id="SSF56601">
    <property type="entry name" value="beta-lactamase/transpeptidase-like"/>
    <property type="match status" value="1"/>
</dbReference>
<evidence type="ECO:0000256" key="7">
    <source>
        <dbReference type="SAM" id="SignalP"/>
    </source>
</evidence>
<dbReference type="EC" id="3.5.2.6" evidence="3 6"/>
<keyword evidence="9" id="KW-0645">Protease</keyword>
<evidence type="ECO:0000259" key="8">
    <source>
        <dbReference type="Pfam" id="PF00144"/>
    </source>
</evidence>
<keyword evidence="4 6" id="KW-0378">Hydrolase</keyword>
<dbReference type="EMBL" id="JYLF01000006">
    <property type="protein sequence ID" value="KMN12864.1"/>
    <property type="molecule type" value="Genomic_DNA"/>
</dbReference>
<dbReference type="InterPro" id="IPR050491">
    <property type="entry name" value="AmpC-like"/>
</dbReference>
<evidence type="ECO:0000256" key="3">
    <source>
        <dbReference type="ARBA" id="ARBA00012865"/>
    </source>
</evidence>
<dbReference type="PATRIC" id="fig|1608994.3.peg.3762"/>
<protein>
    <recommendedName>
        <fullName evidence="3 6">Beta-lactamase</fullName>
        <ecNumber evidence="3 6">3.5.2.6</ecNumber>
    </recommendedName>
</protein>
<dbReference type="InterPro" id="IPR058136">
    <property type="entry name" value="AmpC"/>
</dbReference>
<keyword evidence="9" id="KW-0121">Carboxypeptidase</keyword>
<dbReference type="AlphaFoldDB" id="A0A0J6ILZ9"/>
<evidence type="ECO:0000313" key="9">
    <source>
        <dbReference type="EMBL" id="KMN12864.1"/>
    </source>
</evidence>
<evidence type="ECO:0000256" key="6">
    <source>
        <dbReference type="RuleBase" id="RU361140"/>
    </source>
</evidence>
<evidence type="ECO:0000256" key="1">
    <source>
        <dbReference type="ARBA" id="ARBA00001526"/>
    </source>
</evidence>
<dbReference type="GO" id="GO:0004180">
    <property type="term" value="F:carboxypeptidase activity"/>
    <property type="evidence" value="ECO:0007669"/>
    <property type="project" value="UniProtKB-KW"/>
</dbReference>